<evidence type="ECO:0000256" key="1">
    <source>
        <dbReference type="SAM" id="MobiDB-lite"/>
    </source>
</evidence>
<keyword evidence="4" id="KW-1185">Reference proteome</keyword>
<evidence type="ECO:0000259" key="2">
    <source>
        <dbReference type="Pfam" id="PF24852"/>
    </source>
</evidence>
<reference evidence="3 4" key="1">
    <citation type="submission" date="2018-05" db="EMBL/GenBank/DDBJ databases">
        <title>Whole genome sequencing for identification of molecular markers to develop diagnostic detection tools for the regulated plant pathogen Lachnellula willkommii.</title>
        <authorList>
            <person name="Giroux E."/>
            <person name="Bilodeau G."/>
        </authorList>
    </citation>
    <scope>NUCLEOTIDE SEQUENCE [LARGE SCALE GENOMIC DNA]</scope>
    <source>
        <strain evidence="3 4">CBS 625.97</strain>
    </source>
</reference>
<sequence>MASNSSSIPRQPLATVSSNATVAPPIQSGVKNAAPTNNKRKATDEPREEIDIDDDRCRFVDINCDRVRTKIRNFLSSGEMKVGEFQKAIGTNSKSYSAFMAQSGSYKGVNSTVYSNAFAFFKHRELNGIKAPTKKIKPEDKSKFDVSGIELEGEAEGEVEVYDTCDETRKKIRAHLASPSVTQAGFLREISKTYRDGRKISSSTLNTFMGKKGPLMGNTSPVFYASYVYFEKLRIRDGKPKSEFRLDMEDIYDGLMPFSGGLGVNVKDRHDGAYIVPTSVKDLYHDKYGRVHTM</sequence>
<evidence type="ECO:0000313" key="3">
    <source>
        <dbReference type="EMBL" id="TVY55432.1"/>
    </source>
</evidence>
<dbReference type="Proteomes" id="UP000481288">
    <property type="component" value="Unassembled WGS sequence"/>
</dbReference>
<dbReference type="OrthoDB" id="2592504at2759"/>
<feature type="compositionally biased region" description="Polar residues" evidence="1">
    <location>
        <begin position="1"/>
        <end position="21"/>
    </location>
</feature>
<evidence type="ECO:0000313" key="4">
    <source>
        <dbReference type="Proteomes" id="UP000481288"/>
    </source>
</evidence>
<organism evidence="3 4">
    <name type="scientific">Lachnellula cervina</name>
    <dbReference type="NCBI Taxonomy" id="1316786"/>
    <lineage>
        <taxon>Eukaryota</taxon>
        <taxon>Fungi</taxon>
        <taxon>Dikarya</taxon>
        <taxon>Ascomycota</taxon>
        <taxon>Pezizomycotina</taxon>
        <taxon>Leotiomycetes</taxon>
        <taxon>Helotiales</taxon>
        <taxon>Lachnaceae</taxon>
        <taxon>Lachnellula</taxon>
    </lineage>
</organism>
<name>A0A7D8YZC8_9HELO</name>
<feature type="region of interest" description="Disordered" evidence="1">
    <location>
        <begin position="1"/>
        <end position="47"/>
    </location>
</feature>
<dbReference type="EMBL" id="QGMG01000241">
    <property type="protein sequence ID" value="TVY55432.1"/>
    <property type="molecule type" value="Genomic_DNA"/>
</dbReference>
<accession>A0A7D8YZC8</accession>
<proteinExistence type="predicted"/>
<dbReference type="InterPro" id="IPR056143">
    <property type="entry name" value="DUF7726"/>
</dbReference>
<feature type="domain" description="DUF7726" evidence="2">
    <location>
        <begin position="60"/>
        <end position="130"/>
    </location>
</feature>
<dbReference type="PANTHER" id="PTHR42339:SF1">
    <property type="entry name" value="HISTONE H1"/>
    <property type="match status" value="1"/>
</dbReference>
<protein>
    <recommendedName>
        <fullName evidence="2">DUF7726 domain-containing protein</fullName>
    </recommendedName>
</protein>
<gene>
    <name evidence="3" type="ORF">LCER1_G002702</name>
</gene>
<feature type="domain" description="DUF7726" evidence="2">
    <location>
        <begin position="160"/>
        <end position="239"/>
    </location>
</feature>
<comment type="caution">
    <text evidence="3">The sequence shown here is derived from an EMBL/GenBank/DDBJ whole genome shotgun (WGS) entry which is preliminary data.</text>
</comment>
<dbReference type="PANTHER" id="PTHR42339">
    <property type="entry name" value="HISTONE H1"/>
    <property type="match status" value="1"/>
</dbReference>
<dbReference type="Pfam" id="PF24852">
    <property type="entry name" value="DUF7726"/>
    <property type="match status" value="2"/>
</dbReference>
<dbReference type="AlphaFoldDB" id="A0A7D8YZC8"/>